<feature type="domain" description="Ternary complex factor MIP1 leucine-zipper" evidence="3">
    <location>
        <begin position="59"/>
        <end position="140"/>
    </location>
</feature>
<organism evidence="4 5">
    <name type="scientific">Dendrobium chrysotoxum</name>
    <name type="common">Orchid</name>
    <dbReference type="NCBI Taxonomy" id="161865"/>
    <lineage>
        <taxon>Eukaryota</taxon>
        <taxon>Viridiplantae</taxon>
        <taxon>Streptophyta</taxon>
        <taxon>Embryophyta</taxon>
        <taxon>Tracheophyta</taxon>
        <taxon>Spermatophyta</taxon>
        <taxon>Magnoliopsida</taxon>
        <taxon>Liliopsida</taxon>
        <taxon>Asparagales</taxon>
        <taxon>Orchidaceae</taxon>
        <taxon>Epidendroideae</taxon>
        <taxon>Malaxideae</taxon>
        <taxon>Dendrobiinae</taxon>
        <taxon>Dendrobium</taxon>
    </lineage>
</organism>
<feature type="domain" description="DUF547" evidence="2">
    <location>
        <begin position="408"/>
        <end position="543"/>
    </location>
</feature>
<dbReference type="Pfam" id="PF14389">
    <property type="entry name" value="Lzipper-MIP1"/>
    <property type="match status" value="1"/>
</dbReference>
<sequence length="626" mass="70711">MDSLKFASLRQKRPKSDTENRLEEDLMESPSTSRNLEEEMEKGECHQIDMKKKKLPDTKVRGSLKQEIMQLKKLLKDQLAVRHALEKALGYKATVNDSSSIEVIIPLPAKELIREIAVLELEVMHLEQYLLSLYRKAFDQQVTIASPAVPPRTRLKAPISCQRMLFQVPKPEISSKKIPVVNSTRILPSQMSANKLADESCCENLANLSINRSHSALNHRAVYSTRISPSEEPLATALHECQSQPMPFLKVTNASLNICQGDHGTISGVISLAEYLGTSIADHVPETPNKISEDMVRCMGAIYSKLADPHLVNHGPVSSPASSLSSMSASSPQYIGDVWSPGCKNESNLDIRLINPFRIEGLKEFSGPYNAMVEVSSINRDSQRFKIIGDSLDTYKSLVQKLATVDVSKMKNDEKMPFWINLHNALMMHAYLVHGVPPSSIKRTSLLIKATCVVGGHSINAEMIQDSFLGCRTRLSGQWLQTFKHPRIKFKARDERRRFYAIEKKEPLLHFALCSGSHSDPAVRIYTAKRLYQQLETAKEEYIRATIGILREKKILLPKLIESYTKDICVSSQKTVDMIQCHLPETMRIAVQRCQRGRSQKIIQWVPHNFSFRYLLTREVANPQII</sequence>
<evidence type="ECO:0000313" key="4">
    <source>
        <dbReference type="EMBL" id="KAH0458690.1"/>
    </source>
</evidence>
<keyword evidence="5" id="KW-1185">Reference proteome</keyword>
<feature type="compositionally biased region" description="Basic and acidic residues" evidence="1">
    <location>
        <begin position="14"/>
        <end position="24"/>
    </location>
</feature>
<dbReference type="InterPro" id="IPR025757">
    <property type="entry name" value="MIP1_Leuzipper"/>
</dbReference>
<gene>
    <name evidence="4" type="ORF">IEQ34_011504</name>
</gene>
<evidence type="ECO:0000313" key="5">
    <source>
        <dbReference type="Proteomes" id="UP000775213"/>
    </source>
</evidence>
<name>A0AAV7GTU8_DENCH</name>
<evidence type="ECO:0008006" key="6">
    <source>
        <dbReference type="Google" id="ProtNLM"/>
    </source>
</evidence>
<reference evidence="4 5" key="1">
    <citation type="journal article" date="2021" name="Hortic Res">
        <title>Chromosome-scale assembly of the Dendrobium chrysotoxum genome enhances the understanding of orchid evolution.</title>
        <authorList>
            <person name="Zhang Y."/>
            <person name="Zhang G.Q."/>
            <person name="Zhang D."/>
            <person name="Liu X.D."/>
            <person name="Xu X.Y."/>
            <person name="Sun W.H."/>
            <person name="Yu X."/>
            <person name="Zhu X."/>
            <person name="Wang Z.W."/>
            <person name="Zhao X."/>
            <person name="Zhong W.Y."/>
            <person name="Chen H."/>
            <person name="Yin W.L."/>
            <person name="Huang T."/>
            <person name="Niu S.C."/>
            <person name="Liu Z.J."/>
        </authorList>
    </citation>
    <scope>NUCLEOTIDE SEQUENCE [LARGE SCALE GENOMIC DNA]</scope>
    <source>
        <strain evidence="4">Lindl</strain>
    </source>
</reference>
<evidence type="ECO:0000259" key="2">
    <source>
        <dbReference type="Pfam" id="PF04784"/>
    </source>
</evidence>
<evidence type="ECO:0000256" key="1">
    <source>
        <dbReference type="SAM" id="MobiDB-lite"/>
    </source>
</evidence>
<dbReference type="AlphaFoldDB" id="A0AAV7GTU8"/>
<feature type="region of interest" description="Disordered" evidence="1">
    <location>
        <begin position="1"/>
        <end position="41"/>
    </location>
</feature>
<comment type="caution">
    <text evidence="4">The sequence shown here is derived from an EMBL/GenBank/DDBJ whole genome shotgun (WGS) entry which is preliminary data.</text>
</comment>
<dbReference type="InterPro" id="IPR006869">
    <property type="entry name" value="DUF547"/>
</dbReference>
<dbReference type="EMBL" id="JAGFBR010000011">
    <property type="protein sequence ID" value="KAH0458690.1"/>
    <property type="molecule type" value="Genomic_DNA"/>
</dbReference>
<accession>A0AAV7GTU8</accession>
<dbReference type="Proteomes" id="UP000775213">
    <property type="component" value="Unassembled WGS sequence"/>
</dbReference>
<protein>
    <recommendedName>
        <fullName evidence="6">Ternary complex factor MIP1, leucine-zipper</fullName>
    </recommendedName>
</protein>
<dbReference type="PANTHER" id="PTHR23054:SF18">
    <property type="entry name" value="TERNARY COMPLEX FACTOR MIP1, LEUCINE-ZIPPER"/>
    <property type="match status" value="1"/>
</dbReference>
<dbReference type="PANTHER" id="PTHR23054">
    <property type="entry name" value="TERNARY COMPLEX FACTOR MIP1, LEUCINE-ZIPPER-RELATED"/>
    <property type="match status" value="1"/>
</dbReference>
<dbReference type="Pfam" id="PF04784">
    <property type="entry name" value="DUF547"/>
    <property type="match status" value="1"/>
</dbReference>
<evidence type="ECO:0000259" key="3">
    <source>
        <dbReference type="Pfam" id="PF14389"/>
    </source>
</evidence>
<proteinExistence type="predicted"/>